<gene>
    <name evidence="1" type="ORF">CSKR_101305</name>
</gene>
<name>A0A3R7G567_CLOSI</name>
<reference evidence="1 2" key="1">
    <citation type="journal article" date="2018" name="Biotechnol. Adv.">
        <title>Improved genomic resources and new bioinformatic workflow for the carcinogenic parasite Clonorchis sinensis: Biotechnological implications.</title>
        <authorList>
            <person name="Wang D."/>
            <person name="Korhonen P.K."/>
            <person name="Gasser R.B."/>
            <person name="Young N.D."/>
        </authorList>
    </citation>
    <scope>NUCLEOTIDE SEQUENCE [LARGE SCALE GENOMIC DNA]</scope>
    <source>
        <strain evidence="1">Cs-k2</strain>
    </source>
</reference>
<accession>A0A3R7G567</accession>
<protein>
    <submittedName>
        <fullName evidence="1">Uncharacterized protein</fullName>
    </submittedName>
</protein>
<evidence type="ECO:0000313" key="1">
    <source>
        <dbReference type="EMBL" id="KAG5447535.1"/>
    </source>
</evidence>
<sequence>MYCTRPPHAPVATIFEISRYMHRRNELLIRLLNALRQSTNSFALFGAHQSANLLTGRSVVRTPPLPLDFPCLGLGNLAVSQPSCFIRVAWQLGTERVLQLNDIVSTPPHPSATIYSSPLRFVDAPRKSTVIFSQWLCSREGLNENCHSLYATTRWSSNKPREF</sequence>
<dbReference type="InParanoid" id="A0A3R7G567"/>
<evidence type="ECO:0000313" key="2">
    <source>
        <dbReference type="Proteomes" id="UP000286415"/>
    </source>
</evidence>
<dbReference type="Proteomes" id="UP000286415">
    <property type="component" value="Unassembled WGS sequence"/>
</dbReference>
<dbReference type="AlphaFoldDB" id="A0A3R7G567"/>
<organism evidence="1 2">
    <name type="scientific">Clonorchis sinensis</name>
    <name type="common">Chinese liver fluke</name>
    <dbReference type="NCBI Taxonomy" id="79923"/>
    <lineage>
        <taxon>Eukaryota</taxon>
        <taxon>Metazoa</taxon>
        <taxon>Spiralia</taxon>
        <taxon>Lophotrochozoa</taxon>
        <taxon>Platyhelminthes</taxon>
        <taxon>Trematoda</taxon>
        <taxon>Digenea</taxon>
        <taxon>Opisthorchiida</taxon>
        <taxon>Opisthorchiata</taxon>
        <taxon>Opisthorchiidae</taxon>
        <taxon>Clonorchis</taxon>
    </lineage>
</organism>
<comment type="caution">
    <text evidence="1">The sequence shown here is derived from an EMBL/GenBank/DDBJ whole genome shotgun (WGS) entry which is preliminary data.</text>
</comment>
<reference evidence="1 2" key="2">
    <citation type="journal article" date="2021" name="Genomics">
        <title>High-quality reference genome for Clonorchis sinensis.</title>
        <authorList>
            <person name="Young N.D."/>
            <person name="Stroehlein A.J."/>
            <person name="Kinkar L."/>
            <person name="Wang T."/>
            <person name="Sohn W.M."/>
            <person name="Chang B.C.H."/>
            <person name="Kaur P."/>
            <person name="Weisz D."/>
            <person name="Dudchenko O."/>
            <person name="Aiden E.L."/>
            <person name="Korhonen P.K."/>
            <person name="Gasser R.B."/>
        </authorList>
    </citation>
    <scope>NUCLEOTIDE SEQUENCE [LARGE SCALE GENOMIC DNA]</scope>
    <source>
        <strain evidence="1">Cs-k2</strain>
    </source>
</reference>
<proteinExistence type="predicted"/>
<dbReference type="EMBL" id="NIRI02000042">
    <property type="protein sequence ID" value="KAG5447535.1"/>
    <property type="molecule type" value="Genomic_DNA"/>
</dbReference>
<keyword evidence="2" id="KW-1185">Reference proteome</keyword>